<keyword evidence="4" id="KW-0001">2Fe-2S</keyword>
<dbReference type="InterPro" id="IPR039261">
    <property type="entry name" value="FNR_nucleotide-bd"/>
</dbReference>
<evidence type="ECO:0000256" key="3">
    <source>
        <dbReference type="ARBA" id="ARBA00022643"/>
    </source>
</evidence>
<evidence type="ECO:0000313" key="12">
    <source>
        <dbReference type="Proteomes" id="UP000284021"/>
    </source>
</evidence>
<dbReference type="EMBL" id="QYUR01000002">
    <property type="protein sequence ID" value="RJG13622.1"/>
    <property type="molecule type" value="Genomic_DNA"/>
</dbReference>
<dbReference type="PROSITE" id="PS51384">
    <property type="entry name" value="FAD_FR"/>
    <property type="match status" value="1"/>
</dbReference>
<keyword evidence="8" id="KW-0411">Iron-sulfur</keyword>
<dbReference type="InterPro" id="IPR050415">
    <property type="entry name" value="MRET"/>
</dbReference>
<dbReference type="Proteomes" id="UP000284021">
    <property type="component" value="Unassembled WGS sequence"/>
</dbReference>
<dbReference type="CDD" id="cd06185">
    <property type="entry name" value="PDR_like"/>
    <property type="match status" value="1"/>
</dbReference>
<dbReference type="Pfam" id="PF22290">
    <property type="entry name" value="DmmA-like_N"/>
    <property type="match status" value="1"/>
</dbReference>
<dbReference type="GO" id="GO:0046872">
    <property type="term" value="F:metal ion binding"/>
    <property type="evidence" value="ECO:0007669"/>
    <property type="project" value="UniProtKB-KW"/>
</dbReference>
<dbReference type="GO" id="GO:0051537">
    <property type="term" value="F:2 iron, 2 sulfur cluster binding"/>
    <property type="evidence" value="ECO:0007669"/>
    <property type="project" value="UniProtKB-KW"/>
</dbReference>
<keyword evidence="3" id="KW-0288">FMN</keyword>
<evidence type="ECO:0000259" key="9">
    <source>
        <dbReference type="PROSITE" id="PS51085"/>
    </source>
</evidence>
<evidence type="ECO:0000256" key="1">
    <source>
        <dbReference type="ARBA" id="ARBA00001917"/>
    </source>
</evidence>
<dbReference type="InterPro" id="IPR017938">
    <property type="entry name" value="Riboflavin_synthase-like_b-brl"/>
</dbReference>
<dbReference type="Gene3D" id="2.40.30.10">
    <property type="entry name" value="Translation factors"/>
    <property type="match status" value="1"/>
</dbReference>
<dbReference type="InterPro" id="IPR054582">
    <property type="entry name" value="DmmA-like_N"/>
</dbReference>
<feature type="domain" description="FAD-binding FR-type" evidence="10">
    <location>
        <begin position="1"/>
        <end position="99"/>
    </location>
</feature>
<evidence type="ECO:0000256" key="2">
    <source>
        <dbReference type="ARBA" id="ARBA00022630"/>
    </source>
</evidence>
<dbReference type="InterPro" id="IPR036010">
    <property type="entry name" value="2Fe-2S_ferredoxin-like_sf"/>
</dbReference>
<keyword evidence="6" id="KW-0560">Oxidoreductase</keyword>
<dbReference type="Pfam" id="PF00111">
    <property type="entry name" value="Fer2"/>
    <property type="match status" value="1"/>
</dbReference>
<evidence type="ECO:0000256" key="5">
    <source>
        <dbReference type="ARBA" id="ARBA00022723"/>
    </source>
</evidence>
<dbReference type="AlphaFoldDB" id="A0A418XMC1"/>
<dbReference type="InterPro" id="IPR017927">
    <property type="entry name" value="FAD-bd_FR_type"/>
</dbReference>
<dbReference type="SUPFAM" id="SSF52343">
    <property type="entry name" value="Ferredoxin reductase-like, C-terminal NADP-linked domain"/>
    <property type="match status" value="1"/>
</dbReference>
<evidence type="ECO:0000259" key="10">
    <source>
        <dbReference type="PROSITE" id="PS51384"/>
    </source>
</evidence>
<sequence length="316" mass="34226">MQVQIVRKFEAATDIFAFELARPDGIDLSAFSAGAHIDVHLQDGIVRQYSLCNDSSERHRYLIAVLRDPNSRGGSIAMHALKEGELLEIGEPKNHFSLASDAEHSLLLAGGIGVTPILCMAETLAAKGVSFEMHYCARDASRMAFRERLTHGDLARFSNLYFDDAGAASRIDLAALLASPIPGKHLYVCGPGGFIMAVLEAAKAAGWDDHCIHREFFAAASPPQASDSHTFQVKLSSDGRVIDVPRDKTVVEVLLAAGVEVPTSCREGVCGMCLTRVLAGEPDHNDFYLSDDEKALNDQFLPCCSRSKSPLLVLDL</sequence>
<feature type="domain" description="2Fe-2S ferredoxin-type" evidence="9">
    <location>
        <begin position="231"/>
        <end position="316"/>
    </location>
</feature>
<keyword evidence="2" id="KW-0285">Flavoprotein</keyword>
<dbReference type="CDD" id="cd00207">
    <property type="entry name" value="fer2"/>
    <property type="match status" value="1"/>
</dbReference>
<protein>
    <submittedName>
        <fullName evidence="11">Oxidoreductase</fullName>
    </submittedName>
</protein>
<dbReference type="PRINTS" id="PR00409">
    <property type="entry name" value="PHDIOXRDTASE"/>
</dbReference>
<dbReference type="SUPFAM" id="SSF54292">
    <property type="entry name" value="2Fe-2S ferredoxin-like"/>
    <property type="match status" value="1"/>
</dbReference>
<dbReference type="PANTHER" id="PTHR47354">
    <property type="entry name" value="NADH OXIDOREDUCTASE HCR"/>
    <property type="match status" value="1"/>
</dbReference>
<keyword evidence="12" id="KW-1185">Reference proteome</keyword>
<dbReference type="PANTHER" id="PTHR47354:SF1">
    <property type="entry name" value="CARNITINE MONOOXYGENASE REDUCTASE SUBUNIT"/>
    <property type="match status" value="1"/>
</dbReference>
<evidence type="ECO:0000256" key="6">
    <source>
        <dbReference type="ARBA" id="ARBA00023002"/>
    </source>
</evidence>
<dbReference type="PROSITE" id="PS00197">
    <property type="entry name" value="2FE2S_FER_1"/>
    <property type="match status" value="1"/>
</dbReference>
<comment type="caution">
    <text evidence="11">The sequence shown here is derived from an EMBL/GenBank/DDBJ whole genome shotgun (WGS) entry which is preliminary data.</text>
</comment>
<dbReference type="Gene3D" id="3.10.20.30">
    <property type="match status" value="1"/>
</dbReference>
<dbReference type="OrthoDB" id="9801223at2"/>
<dbReference type="Gene3D" id="3.40.50.80">
    <property type="entry name" value="Nucleotide-binding domain of ferredoxin-NADP reductase (FNR) module"/>
    <property type="match status" value="1"/>
</dbReference>
<reference evidence="11 12" key="1">
    <citation type="submission" date="2018-09" db="EMBL/GenBank/DDBJ databases">
        <authorList>
            <person name="Zhu H."/>
        </authorList>
    </citation>
    <scope>NUCLEOTIDE SEQUENCE [LARGE SCALE GENOMIC DNA]</scope>
    <source>
        <strain evidence="11 12">K1S02-6</strain>
    </source>
</reference>
<name>A0A418XMC1_9PSED</name>
<dbReference type="RefSeq" id="WP_119954176.1">
    <property type="nucleotide sequence ID" value="NZ_QYUR01000002.1"/>
</dbReference>
<dbReference type="InterPro" id="IPR001041">
    <property type="entry name" value="2Fe-2S_ferredoxin-type"/>
</dbReference>
<gene>
    <name evidence="11" type="ORF">D3879_10435</name>
</gene>
<organism evidence="11 12">
    <name type="scientific">Pseudomonas cavernicola</name>
    <dbReference type="NCBI Taxonomy" id="2320866"/>
    <lineage>
        <taxon>Bacteria</taxon>
        <taxon>Pseudomonadati</taxon>
        <taxon>Pseudomonadota</taxon>
        <taxon>Gammaproteobacteria</taxon>
        <taxon>Pseudomonadales</taxon>
        <taxon>Pseudomonadaceae</taxon>
        <taxon>Pseudomonas</taxon>
    </lineage>
</organism>
<evidence type="ECO:0000313" key="11">
    <source>
        <dbReference type="EMBL" id="RJG13622.1"/>
    </source>
</evidence>
<evidence type="ECO:0000256" key="7">
    <source>
        <dbReference type="ARBA" id="ARBA00023004"/>
    </source>
</evidence>
<keyword evidence="7" id="KW-0408">Iron</keyword>
<dbReference type="InterPro" id="IPR012675">
    <property type="entry name" value="Beta-grasp_dom_sf"/>
</dbReference>
<accession>A0A418XMC1</accession>
<dbReference type="PROSITE" id="PS51085">
    <property type="entry name" value="2FE2S_FER_2"/>
    <property type="match status" value="1"/>
</dbReference>
<proteinExistence type="predicted"/>
<evidence type="ECO:0000256" key="8">
    <source>
        <dbReference type="ARBA" id="ARBA00023014"/>
    </source>
</evidence>
<keyword evidence="5" id="KW-0479">Metal-binding</keyword>
<evidence type="ECO:0000256" key="4">
    <source>
        <dbReference type="ARBA" id="ARBA00022714"/>
    </source>
</evidence>
<dbReference type="GO" id="GO:0016491">
    <property type="term" value="F:oxidoreductase activity"/>
    <property type="evidence" value="ECO:0007669"/>
    <property type="project" value="UniProtKB-KW"/>
</dbReference>
<comment type="cofactor">
    <cofactor evidence="1">
        <name>FMN</name>
        <dbReference type="ChEBI" id="CHEBI:58210"/>
    </cofactor>
</comment>
<dbReference type="InterPro" id="IPR006058">
    <property type="entry name" value="2Fe2S_fd_BS"/>
</dbReference>
<dbReference type="SUPFAM" id="SSF63380">
    <property type="entry name" value="Riboflavin synthase domain-like"/>
    <property type="match status" value="1"/>
</dbReference>